<feature type="transmembrane region" description="Helical" evidence="5">
    <location>
        <begin position="359"/>
        <end position="377"/>
    </location>
</feature>
<feature type="transmembrane region" description="Helical" evidence="5">
    <location>
        <begin position="146"/>
        <end position="168"/>
    </location>
</feature>
<evidence type="ECO:0000256" key="5">
    <source>
        <dbReference type="SAM" id="Phobius"/>
    </source>
</evidence>
<reference evidence="7 8" key="1">
    <citation type="journal article" date="2016" name="Nat. Commun.">
        <title>Thousands of microbial genomes shed light on interconnected biogeochemical processes in an aquifer system.</title>
        <authorList>
            <person name="Anantharaman K."/>
            <person name="Brown C.T."/>
            <person name="Hug L.A."/>
            <person name="Sharon I."/>
            <person name="Castelle C.J."/>
            <person name="Probst A.J."/>
            <person name="Thomas B.C."/>
            <person name="Singh A."/>
            <person name="Wilkins M.J."/>
            <person name="Karaoz U."/>
            <person name="Brodie E.L."/>
            <person name="Williams K.H."/>
            <person name="Hubbard S.S."/>
            <person name="Banfield J.F."/>
        </authorList>
    </citation>
    <scope>NUCLEOTIDE SEQUENCE [LARGE SCALE GENOMIC DNA]</scope>
</reference>
<dbReference type="Proteomes" id="UP000179024">
    <property type="component" value="Unassembled WGS sequence"/>
</dbReference>
<feature type="transmembrane region" description="Helical" evidence="5">
    <location>
        <begin position="180"/>
        <end position="200"/>
    </location>
</feature>
<proteinExistence type="predicted"/>
<feature type="transmembrane region" description="Helical" evidence="5">
    <location>
        <begin position="212"/>
        <end position="239"/>
    </location>
</feature>
<comment type="subcellular location">
    <subcellularLocation>
        <location evidence="1">Membrane</location>
        <topology evidence="1">Multi-pass membrane protein</topology>
    </subcellularLocation>
</comment>
<keyword evidence="3 5" id="KW-1133">Transmembrane helix</keyword>
<protein>
    <recommendedName>
        <fullName evidence="6">O-antigen ligase-related domain-containing protein</fullName>
    </recommendedName>
</protein>
<evidence type="ECO:0000256" key="4">
    <source>
        <dbReference type="ARBA" id="ARBA00023136"/>
    </source>
</evidence>
<evidence type="ECO:0000259" key="6">
    <source>
        <dbReference type="Pfam" id="PF04932"/>
    </source>
</evidence>
<evidence type="ECO:0000313" key="7">
    <source>
        <dbReference type="EMBL" id="OGK38454.1"/>
    </source>
</evidence>
<dbReference type="PANTHER" id="PTHR37422">
    <property type="entry name" value="TEICHURONIC ACID BIOSYNTHESIS PROTEIN TUAE"/>
    <property type="match status" value="1"/>
</dbReference>
<feature type="transmembrane region" description="Helical" evidence="5">
    <location>
        <begin position="69"/>
        <end position="85"/>
    </location>
</feature>
<keyword evidence="2 5" id="KW-0812">Transmembrane</keyword>
<dbReference type="PANTHER" id="PTHR37422:SF13">
    <property type="entry name" value="LIPOPOLYSACCHARIDE BIOSYNTHESIS PROTEIN PA4999-RELATED"/>
    <property type="match status" value="1"/>
</dbReference>
<dbReference type="AlphaFoldDB" id="A0A1F7I514"/>
<comment type="caution">
    <text evidence="7">The sequence shown here is derived from an EMBL/GenBank/DDBJ whole genome shotgun (WGS) entry which is preliminary data.</text>
</comment>
<feature type="transmembrane region" description="Helical" evidence="5">
    <location>
        <begin position="37"/>
        <end position="57"/>
    </location>
</feature>
<evidence type="ECO:0000256" key="3">
    <source>
        <dbReference type="ARBA" id="ARBA00022989"/>
    </source>
</evidence>
<dbReference type="EMBL" id="MGAE01000057">
    <property type="protein sequence ID" value="OGK38454.1"/>
    <property type="molecule type" value="Genomic_DNA"/>
</dbReference>
<organism evidence="7 8">
    <name type="scientific">Candidatus Roizmanbacteria bacterium RIFCSPHIGHO2_12_FULL_44_10</name>
    <dbReference type="NCBI Taxonomy" id="1802054"/>
    <lineage>
        <taxon>Bacteria</taxon>
        <taxon>Candidatus Roizmaniibacteriota</taxon>
    </lineage>
</organism>
<evidence type="ECO:0000313" key="8">
    <source>
        <dbReference type="Proteomes" id="UP000179024"/>
    </source>
</evidence>
<dbReference type="InterPro" id="IPR007016">
    <property type="entry name" value="O-antigen_ligase-rel_domated"/>
</dbReference>
<feature type="transmembrane region" description="Helical" evidence="5">
    <location>
        <begin position="327"/>
        <end position="347"/>
    </location>
</feature>
<feature type="transmembrane region" description="Helical" evidence="5">
    <location>
        <begin position="119"/>
        <end position="140"/>
    </location>
</feature>
<dbReference type="InterPro" id="IPR051533">
    <property type="entry name" value="WaaL-like"/>
</dbReference>
<accession>A0A1F7I514</accession>
<sequence>MAIFKKLVVFLFLFLLPTQLGKHFFLDFSYVDGVRVDYLSLVLYATDILALMLVWVYREVIIKELRKQKHFLVFLGLLVATNILASQYPVLGLYSAAKLLEIYIIYVIFSHIRVRGGTLLLPLFVGGLVQLFLALLQFHYKSSIQGIFYYLGERFFTLGTAGIAKASFFDQQILRPYGTFSHPNSLGGFYLLLYAFVLSLKPGNQGNFLRYGLILISSLLVLLSFSRVAIVVYVVITLIHIAPKLLKKDCLPCLIGRTGVLLIVSGIFLQVEADPLSLEKRILLIKQSLLIIKENLILGTGFGHHLFAHAKFPNPYPHFFLQPVHNIFLLFLEQAGAVITILILIPLHKFIRKRGPVPFFLPLLVVLFTGLFDHYWLTLQQNMLLMGVIFGLMKNATFSSEE</sequence>
<dbReference type="Pfam" id="PF04932">
    <property type="entry name" value="Wzy_C"/>
    <property type="match status" value="1"/>
</dbReference>
<evidence type="ECO:0000256" key="1">
    <source>
        <dbReference type="ARBA" id="ARBA00004141"/>
    </source>
</evidence>
<dbReference type="GO" id="GO:0016020">
    <property type="term" value="C:membrane"/>
    <property type="evidence" value="ECO:0007669"/>
    <property type="project" value="UniProtKB-SubCell"/>
</dbReference>
<feature type="domain" description="O-antigen ligase-related" evidence="6">
    <location>
        <begin position="213"/>
        <end position="343"/>
    </location>
</feature>
<gene>
    <name evidence="7" type="ORF">A3F34_00115</name>
</gene>
<name>A0A1F7I514_9BACT</name>
<evidence type="ECO:0000256" key="2">
    <source>
        <dbReference type="ARBA" id="ARBA00022692"/>
    </source>
</evidence>
<keyword evidence="4 5" id="KW-0472">Membrane</keyword>